<keyword evidence="11" id="KW-0282">Flagellum</keyword>
<name>A0A840ZES7_9HYPH</name>
<dbReference type="RefSeq" id="WP_183563923.1">
    <property type="nucleotide sequence ID" value="NZ_JACHOP010000001.1"/>
</dbReference>
<keyword evidence="12" id="KW-1185">Reference proteome</keyword>
<comment type="similarity">
    <text evidence="3 10">Belongs to the FliL family.</text>
</comment>
<keyword evidence="10" id="KW-0997">Cell inner membrane</keyword>
<comment type="subcellular location">
    <subcellularLocation>
        <location evidence="10">Cell inner membrane</location>
    </subcellularLocation>
    <subcellularLocation>
        <location evidence="2">Cell membrane</location>
        <topology evidence="2">Single-pass membrane protein</topology>
    </subcellularLocation>
</comment>
<organism evidence="11 12">
    <name type="scientific">Methylorubrum rhodinum</name>
    <dbReference type="NCBI Taxonomy" id="29428"/>
    <lineage>
        <taxon>Bacteria</taxon>
        <taxon>Pseudomonadati</taxon>
        <taxon>Pseudomonadota</taxon>
        <taxon>Alphaproteobacteria</taxon>
        <taxon>Hyphomicrobiales</taxon>
        <taxon>Methylobacteriaceae</taxon>
        <taxon>Methylorubrum</taxon>
    </lineage>
</organism>
<evidence type="ECO:0000256" key="10">
    <source>
        <dbReference type="RuleBase" id="RU364125"/>
    </source>
</evidence>
<evidence type="ECO:0000256" key="4">
    <source>
        <dbReference type="ARBA" id="ARBA00022475"/>
    </source>
</evidence>
<keyword evidence="4" id="KW-1003">Cell membrane</keyword>
<dbReference type="GO" id="GO:0005886">
    <property type="term" value="C:plasma membrane"/>
    <property type="evidence" value="ECO:0007669"/>
    <property type="project" value="UniProtKB-SubCell"/>
</dbReference>
<keyword evidence="11" id="KW-0969">Cilium</keyword>
<evidence type="ECO:0000256" key="6">
    <source>
        <dbReference type="ARBA" id="ARBA00022692"/>
    </source>
</evidence>
<protein>
    <recommendedName>
        <fullName evidence="10">Flagellar protein FliL</fullName>
    </recommendedName>
</protein>
<dbReference type="InterPro" id="IPR005503">
    <property type="entry name" value="FliL"/>
</dbReference>
<comment type="function">
    <text evidence="1 10">Controls the rotational direction of flagella during chemotaxis.</text>
</comment>
<dbReference type="AlphaFoldDB" id="A0A840ZES7"/>
<dbReference type="GO" id="GO:0006935">
    <property type="term" value="P:chemotaxis"/>
    <property type="evidence" value="ECO:0007669"/>
    <property type="project" value="UniProtKB-KW"/>
</dbReference>
<sequence length="161" mass="17098">MADTKDGAKKGGKGWIGALLLATLVAVGTGGGLGVYLLGNVEKSVDLKKREEADKAVKVLNYTGDLSLRRVGSAVTNLAEPADSWVRIESSIVFKTGTLPNPDVTLAEIRADAVAYLRTMSLAQIEGASGLQHLREDLNERVAIRTKGAVRELIVESLVVQ</sequence>
<gene>
    <name evidence="11" type="ORF">HNR00_000374</name>
</gene>
<evidence type="ECO:0000256" key="2">
    <source>
        <dbReference type="ARBA" id="ARBA00004162"/>
    </source>
</evidence>
<evidence type="ECO:0000313" key="12">
    <source>
        <dbReference type="Proteomes" id="UP000583454"/>
    </source>
</evidence>
<evidence type="ECO:0000256" key="9">
    <source>
        <dbReference type="ARBA" id="ARBA00023136"/>
    </source>
</evidence>
<evidence type="ECO:0000256" key="3">
    <source>
        <dbReference type="ARBA" id="ARBA00008281"/>
    </source>
</evidence>
<dbReference type="Pfam" id="PF03748">
    <property type="entry name" value="FliL"/>
    <property type="match status" value="1"/>
</dbReference>
<feature type="transmembrane region" description="Helical" evidence="10">
    <location>
        <begin position="15"/>
        <end position="39"/>
    </location>
</feature>
<keyword evidence="8 10" id="KW-1133">Transmembrane helix</keyword>
<dbReference type="EMBL" id="JACHOP010000001">
    <property type="protein sequence ID" value="MBB5755685.1"/>
    <property type="molecule type" value="Genomic_DNA"/>
</dbReference>
<keyword evidence="5 10" id="KW-0145">Chemotaxis</keyword>
<keyword evidence="7 10" id="KW-0283">Flagellar rotation</keyword>
<evidence type="ECO:0000256" key="5">
    <source>
        <dbReference type="ARBA" id="ARBA00022500"/>
    </source>
</evidence>
<dbReference type="GO" id="GO:0009425">
    <property type="term" value="C:bacterial-type flagellum basal body"/>
    <property type="evidence" value="ECO:0007669"/>
    <property type="project" value="InterPro"/>
</dbReference>
<evidence type="ECO:0000256" key="7">
    <source>
        <dbReference type="ARBA" id="ARBA00022779"/>
    </source>
</evidence>
<reference evidence="11 12" key="1">
    <citation type="submission" date="2020-08" db="EMBL/GenBank/DDBJ databases">
        <title>Genomic Encyclopedia of Type Strains, Phase IV (KMG-IV): sequencing the most valuable type-strain genomes for metagenomic binning, comparative biology and taxonomic classification.</title>
        <authorList>
            <person name="Goeker M."/>
        </authorList>
    </citation>
    <scope>NUCLEOTIDE SEQUENCE [LARGE SCALE GENOMIC DNA]</scope>
    <source>
        <strain evidence="11 12">DSM 2163</strain>
    </source>
</reference>
<comment type="caution">
    <text evidence="11">The sequence shown here is derived from an EMBL/GenBank/DDBJ whole genome shotgun (WGS) entry which is preliminary data.</text>
</comment>
<accession>A0A840ZES7</accession>
<keyword evidence="9 10" id="KW-0472">Membrane</keyword>
<dbReference type="Proteomes" id="UP000583454">
    <property type="component" value="Unassembled WGS sequence"/>
</dbReference>
<proteinExistence type="inferred from homology"/>
<evidence type="ECO:0000256" key="1">
    <source>
        <dbReference type="ARBA" id="ARBA00002254"/>
    </source>
</evidence>
<keyword evidence="6 10" id="KW-0812">Transmembrane</keyword>
<evidence type="ECO:0000313" key="11">
    <source>
        <dbReference type="EMBL" id="MBB5755685.1"/>
    </source>
</evidence>
<dbReference type="GO" id="GO:0071973">
    <property type="term" value="P:bacterial-type flagellum-dependent cell motility"/>
    <property type="evidence" value="ECO:0007669"/>
    <property type="project" value="InterPro"/>
</dbReference>
<evidence type="ECO:0000256" key="8">
    <source>
        <dbReference type="ARBA" id="ARBA00022989"/>
    </source>
</evidence>
<keyword evidence="11" id="KW-0966">Cell projection</keyword>